<evidence type="ECO:0000256" key="1">
    <source>
        <dbReference type="ARBA" id="ARBA00023015"/>
    </source>
</evidence>
<feature type="domain" description="HTH hxlR-type" evidence="4">
    <location>
        <begin position="18"/>
        <end position="115"/>
    </location>
</feature>
<dbReference type="Proteomes" id="UP001298593">
    <property type="component" value="Unassembled WGS sequence"/>
</dbReference>
<dbReference type="PROSITE" id="PS51118">
    <property type="entry name" value="HTH_HXLR"/>
    <property type="match status" value="1"/>
</dbReference>
<proteinExistence type="predicted"/>
<dbReference type="EMBL" id="JAYJJU010000006">
    <property type="protein sequence ID" value="MEB3031687.1"/>
    <property type="molecule type" value="Genomic_DNA"/>
</dbReference>
<sequence length="150" mass="17112">MMVGLPMPTNTQPEISGDPVFATLAATGDRWTLLILREVYWGAHRFSQIRRNLGIARTPLSERLSRLVDAGLLERVQYRRNPVRLEYRLAERGLELFPVIVALFRFGERWTPDRSPMEMRHRDCGGAVVIDVRCADCGATVDAKTTDYLH</sequence>
<keyword evidence="2" id="KW-0238">DNA-binding</keyword>
<evidence type="ECO:0000256" key="3">
    <source>
        <dbReference type="ARBA" id="ARBA00023163"/>
    </source>
</evidence>
<evidence type="ECO:0000313" key="5">
    <source>
        <dbReference type="EMBL" id="MEB3031687.1"/>
    </source>
</evidence>
<dbReference type="CDD" id="cd00090">
    <property type="entry name" value="HTH_ARSR"/>
    <property type="match status" value="1"/>
</dbReference>
<reference evidence="5 6" key="1">
    <citation type="submission" date="2023-12" db="EMBL/GenBank/DDBJ databases">
        <title>Description of new species of Mycobacterium terrae complex isolated from sewage at the Sao Paulo Zoological Park Foundation in Brazil.</title>
        <authorList>
            <person name="Romagnoli C.L."/>
            <person name="Conceicao E.C."/>
            <person name="Machado E."/>
            <person name="Barreto L.B.P.F."/>
            <person name="Sharma A."/>
            <person name="Silva N.M."/>
            <person name="Marques L.E."/>
            <person name="Juliana M.A."/>
            <person name="Lourenco M.C.S."/>
            <person name="Digiampietri L.A."/>
            <person name="Suffys P.N."/>
            <person name="Viana-Niero C."/>
        </authorList>
    </citation>
    <scope>NUCLEOTIDE SEQUENCE [LARGE SCALE GENOMIC DNA]</scope>
    <source>
        <strain evidence="5 6">MYC340</strain>
    </source>
</reference>
<evidence type="ECO:0000259" key="4">
    <source>
        <dbReference type="PROSITE" id="PS51118"/>
    </source>
</evidence>
<gene>
    <name evidence="5" type="ORF">KV113_08955</name>
</gene>
<dbReference type="PANTHER" id="PTHR33204:SF18">
    <property type="entry name" value="TRANSCRIPTIONAL REGULATORY PROTEIN"/>
    <property type="match status" value="1"/>
</dbReference>
<evidence type="ECO:0000313" key="6">
    <source>
        <dbReference type="Proteomes" id="UP001298593"/>
    </source>
</evidence>
<keyword evidence="1" id="KW-0805">Transcription regulation</keyword>
<accession>A0ABU5XV57</accession>
<dbReference type="InterPro" id="IPR036388">
    <property type="entry name" value="WH-like_DNA-bd_sf"/>
</dbReference>
<dbReference type="Gene3D" id="1.10.10.10">
    <property type="entry name" value="Winged helix-like DNA-binding domain superfamily/Winged helix DNA-binding domain"/>
    <property type="match status" value="1"/>
</dbReference>
<keyword evidence="6" id="KW-1185">Reference proteome</keyword>
<dbReference type="PANTHER" id="PTHR33204">
    <property type="entry name" value="TRANSCRIPTIONAL REGULATOR, MARR FAMILY"/>
    <property type="match status" value="1"/>
</dbReference>
<dbReference type="RefSeq" id="WP_329779888.1">
    <property type="nucleotide sequence ID" value="NZ_JAYJJU010000006.1"/>
</dbReference>
<name>A0ABU5XV57_9MYCO</name>
<dbReference type="InterPro" id="IPR036390">
    <property type="entry name" value="WH_DNA-bd_sf"/>
</dbReference>
<organism evidence="5 6">
    <name type="scientific">[Mycobacterium] nativiensis</name>
    <dbReference type="NCBI Taxonomy" id="2855503"/>
    <lineage>
        <taxon>Bacteria</taxon>
        <taxon>Bacillati</taxon>
        <taxon>Actinomycetota</taxon>
        <taxon>Actinomycetes</taxon>
        <taxon>Mycobacteriales</taxon>
        <taxon>Mycobacteriaceae</taxon>
        <taxon>Mycolicibacter</taxon>
    </lineage>
</organism>
<dbReference type="Pfam" id="PF01638">
    <property type="entry name" value="HxlR"/>
    <property type="match status" value="1"/>
</dbReference>
<protein>
    <submittedName>
        <fullName evidence="5">Helix-turn-helix domain-containing protein</fullName>
    </submittedName>
</protein>
<dbReference type="InterPro" id="IPR011991">
    <property type="entry name" value="ArsR-like_HTH"/>
</dbReference>
<comment type="caution">
    <text evidence="5">The sequence shown here is derived from an EMBL/GenBank/DDBJ whole genome shotgun (WGS) entry which is preliminary data.</text>
</comment>
<dbReference type="InterPro" id="IPR002577">
    <property type="entry name" value="HTH_HxlR"/>
</dbReference>
<keyword evidence="3" id="KW-0804">Transcription</keyword>
<dbReference type="SUPFAM" id="SSF46785">
    <property type="entry name" value="Winged helix' DNA-binding domain"/>
    <property type="match status" value="1"/>
</dbReference>
<evidence type="ECO:0000256" key="2">
    <source>
        <dbReference type="ARBA" id="ARBA00023125"/>
    </source>
</evidence>